<dbReference type="Proteomes" id="UP000076715">
    <property type="component" value="Unassembled WGS sequence"/>
</dbReference>
<gene>
    <name evidence="1" type="ORF">AWE51_22915</name>
</gene>
<comment type="caution">
    <text evidence="1">The sequence shown here is derived from an EMBL/GenBank/DDBJ whole genome shotgun (WGS) entry which is preliminary data.</text>
</comment>
<evidence type="ECO:0008006" key="3">
    <source>
        <dbReference type="Google" id="ProtNLM"/>
    </source>
</evidence>
<keyword evidence="2" id="KW-1185">Reference proteome</keyword>
<reference evidence="1 2" key="1">
    <citation type="submission" date="2016-01" db="EMBL/GenBank/DDBJ databases">
        <title>The draft genome sequence of Aquimarina sp. RZW4-3-2.</title>
        <authorList>
            <person name="Wang Y."/>
        </authorList>
    </citation>
    <scope>NUCLEOTIDE SEQUENCE [LARGE SCALE GENOMIC DNA]</scope>
    <source>
        <strain evidence="1 2">RZW4-3-2</strain>
    </source>
</reference>
<protein>
    <recommendedName>
        <fullName evidence="3">Lipocalin-like domain-containing protein</fullName>
    </recommendedName>
</protein>
<name>A0A162DJ87_9FLAO</name>
<evidence type="ECO:0000313" key="2">
    <source>
        <dbReference type="Proteomes" id="UP000076715"/>
    </source>
</evidence>
<organism evidence="1 2">
    <name type="scientific">Aquimarina aggregata</name>
    <dbReference type="NCBI Taxonomy" id="1642818"/>
    <lineage>
        <taxon>Bacteria</taxon>
        <taxon>Pseudomonadati</taxon>
        <taxon>Bacteroidota</taxon>
        <taxon>Flavobacteriia</taxon>
        <taxon>Flavobacteriales</taxon>
        <taxon>Flavobacteriaceae</taxon>
        <taxon>Aquimarina</taxon>
    </lineage>
</organism>
<sequence>MHCSCKQKLEHTSIHKTIDPLEGVWKQTNFYRLSNSDTIISDSTKVQHKIYLDGYVMWTSNATIDSLEWHGYGTYTYKSDTLTETLTSMSIPLRAYTNIYPIKIDLSKEDVLKQIIQYKNNDTIYQNIELYRRLK</sequence>
<proteinExistence type="predicted"/>
<dbReference type="EMBL" id="LQRT01000006">
    <property type="protein sequence ID" value="KZS41258.1"/>
    <property type="molecule type" value="Genomic_DNA"/>
</dbReference>
<accession>A0A162DJ87</accession>
<dbReference type="STRING" id="1642818.AWE51_22915"/>
<dbReference type="AlphaFoldDB" id="A0A162DJ87"/>
<evidence type="ECO:0000313" key="1">
    <source>
        <dbReference type="EMBL" id="KZS41258.1"/>
    </source>
</evidence>